<dbReference type="GO" id="GO:0006508">
    <property type="term" value="P:proteolysis"/>
    <property type="evidence" value="ECO:0007669"/>
    <property type="project" value="InterPro"/>
</dbReference>
<evidence type="ECO:0000259" key="2">
    <source>
        <dbReference type="PROSITE" id="PS51767"/>
    </source>
</evidence>
<dbReference type="InterPro" id="IPR033121">
    <property type="entry name" value="PEPTIDASE_A1"/>
</dbReference>
<dbReference type="InterPro" id="IPR001461">
    <property type="entry name" value="Aspartic_peptidase_A1"/>
</dbReference>
<dbReference type="Gene3D" id="2.40.70.10">
    <property type="entry name" value="Acid Proteases"/>
    <property type="match status" value="1"/>
</dbReference>
<dbReference type="AlphaFoldDB" id="A0A0B6YDK7"/>
<accession>A0A0B6YDK7</accession>
<evidence type="ECO:0000313" key="3">
    <source>
        <dbReference type="EMBL" id="CEK54264.1"/>
    </source>
</evidence>
<feature type="non-terminal residue" evidence="3">
    <location>
        <position position="1"/>
    </location>
</feature>
<reference evidence="3" key="1">
    <citation type="submission" date="2014-12" db="EMBL/GenBank/DDBJ databases">
        <title>Insight into the proteome of Arion vulgaris.</title>
        <authorList>
            <person name="Aradska J."/>
            <person name="Bulat T."/>
            <person name="Smidak R."/>
            <person name="Sarate P."/>
            <person name="Gangsoo J."/>
            <person name="Sialana F."/>
            <person name="Bilban M."/>
            <person name="Lubec G."/>
        </authorList>
    </citation>
    <scope>NUCLEOTIDE SEQUENCE</scope>
    <source>
        <tissue evidence="3">Skin</tissue>
    </source>
</reference>
<feature type="non-terminal residue" evidence="3">
    <location>
        <position position="81"/>
    </location>
</feature>
<organism evidence="3">
    <name type="scientific">Arion vulgaris</name>
    <dbReference type="NCBI Taxonomy" id="1028688"/>
    <lineage>
        <taxon>Eukaryota</taxon>
        <taxon>Metazoa</taxon>
        <taxon>Spiralia</taxon>
        <taxon>Lophotrochozoa</taxon>
        <taxon>Mollusca</taxon>
        <taxon>Gastropoda</taxon>
        <taxon>Heterobranchia</taxon>
        <taxon>Euthyneura</taxon>
        <taxon>Panpulmonata</taxon>
        <taxon>Eupulmonata</taxon>
        <taxon>Stylommatophora</taxon>
        <taxon>Helicina</taxon>
        <taxon>Arionoidea</taxon>
        <taxon>Arionidae</taxon>
        <taxon>Arion</taxon>
    </lineage>
</organism>
<dbReference type="EMBL" id="HACG01007399">
    <property type="protein sequence ID" value="CEK54264.1"/>
    <property type="molecule type" value="Transcribed_RNA"/>
</dbReference>
<gene>
    <name evidence="3" type="primary">ORF22369</name>
</gene>
<dbReference type="PANTHER" id="PTHR47966:SF45">
    <property type="entry name" value="PEPTIDASE A1 DOMAIN-CONTAINING PROTEIN"/>
    <property type="match status" value="1"/>
</dbReference>
<comment type="similarity">
    <text evidence="1">Belongs to the peptidase A1 family.</text>
</comment>
<dbReference type="GO" id="GO:0004190">
    <property type="term" value="F:aspartic-type endopeptidase activity"/>
    <property type="evidence" value="ECO:0007669"/>
    <property type="project" value="InterPro"/>
</dbReference>
<dbReference type="GO" id="GO:0005764">
    <property type="term" value="C:lysosome"/>
    <property type="evidence" value="ECO:0007669"/>
    <property type="project" value="TreeGrafter"/>
</dbReference>
<dbReference type="SUPFAM" id="SSF50630">
    <property type="entry name" value="Acid proteases"/>
    <property type="match status" value="1"/>
</dbReference>
<dbReference type="InterPro" id="IPR021109">
    <property type="entry name" value="Peptidase_aspartic_dom_sf"/>
</dbReference>
<proteinExistence type="inferred from homology"/>
<name>A0A0B6YDK7_9EUPU</name>
<sequence length="81" mass="8446">ADGVAGAVNAQYSDQYGGYLLACNAKFGDLTLTIGSNKYTIASKYLIDDVGIGGGQCMFGVFPFDFGGMGPSYILGDPFIE</sequence>
<dbReference type="PROSITE" id="PS51767">
    <property type="entry name" value="PEPTIDASE_A1"/>
    <property type="match status" value="1"/>
</dbReference>
<evidence type="ECO:0000256" key="1">
    <source>
        <dbReference type="ARBA" id="ARBA00007447"/>
    </source>
</evidence>
<protein>
    <recommendedName>
        <fullName evidence="2">Peptidase A1 domain-containing protein</fullName>
    </recommendedName>
</protein>
<dbReference type="Pfam" id="PF00026">
    <property type="entry name" value="Asp"/>
    <property type="match status" value="1"/>
</dbReference>
<dbReference type="PANTHER" id="PTHR47966">
    <property type="entry name" value="BETA-SITE APP-CLEAVING ENZYME, ISOFORM A-RELATED"/>
    <property type="match status" value="1"/>
</dbReference>
<feature type="domain" description="Peptidase A1" evidence="2">
    <location>
        <begin position="1"/>
        <end position="81"/>
    </location>
</feature>